<evidence type="ECO:0008006" key="3">
    <source>
        <dbReference type="Google" id="ProtNLM"/>
    </source>
</evidence>
<dbReference type="Proteomes" id="UP001515480">
    <property type="component" value="Unassembled WGS sequence"/>
</dbReference>
<evidence type="ECO:0000313" key="1">
    <source>
        <dbReference type="EMBL" id="KAL1500476.1"/>
    </source>
</evidence>
<keyword evidence="2" id="KW-1185">Reference proteome</keyword>
<dbReference type="AlphaFoldDB" id="A0AB34IMR7"/>
<sequence length="420" mass="44752">MRARQLLPEAEVELEEAAAGGTEACGAEPSGPPPTHVHKGLLGVAVLFVALGLVELFASGVFELEAPVPPPIPPPSPAAPMGPRGVPLIIDTDMSFDVDDVGAICIAHALHDSGEANLLAVVHSTGYPEGIGAASVLNEWYGHQEVKLGAYKGEYGANSTGQWITGFYVPELVRRFPSRIKTSAEVPDAVEVYREVLASRDDHSVVIAVIGFATNMAALLRSPPDAGSSLTGAELVAKKVRQVVWQGGWYPPRHLNGHTTFNWDCGVCCGYTTVHGCAGDASYAVMHMPPNVEQVYTDLGDQVYHGGQGLRSCASTSNPCLQAYLLHPWGMNIRGRQSWDPLAVVAAVLGPHTIYSTKTGYGGVNSVDFNGANFWSAGNSTLQSFLSWQGTSPWYAERTQASNLLDRLLCARPTHAQPES</sequence>
<gene>
    <name evidence="1" type="ORF">AB1Y20_013133</name>
</gene>
<dbReference type="SUPFAM" id="SSF53590">
    <property type="entry name" value="Nucleoside hydrolase"/>
    <property type="match status" value="1"/>
</dbReference>
<dbReference type="Gene3D" id="3.90.245.10">
    <property type="entry name" value="Ribonucleoside hydrolase-like"/>
    <property type="match status" value="1"/>
</dbReference>
<evidence type="ECO:0000313" key="2">
    <source>
        <dbReference type="Proteomes" id="UP001515480"/>
    </source>
</evidence>
<comment type="caution">
    <text evidence="1">The sequence shown here is derived from an EMBL/GenBank/DDBJ whole genome shotgun (WGS) entry which is preliminary data.</text>
</comment>
<dbReference type="GO" id="GO:0016799">
    <property type="term" value="F:hydrolase activity, hydrolyzing N-glycosyl compounds"/>
    <property type="evidence" value="ECO:0007669"/>
    <property type="project" value="InterPro"/>
</dbReference>
<dbReference type="PANTHER" id="PTHR43264">
    <property type="match status" value="1"/>
</dbReference>
<dbReference type="EMBL" id="JBGBPQ010000023">
    <property type="protein sequence ID" value="KAL1500476.1"/>
    <property type="molecule type" value="Genomic_DNA"/>
</dbReference>
<dbReference type="InterPro" id="IPR036452">
    <property type="entry name" value="Ribo_hydro-like"/>
</dbReference>
<reference evidence="1 2" key="1">
    <citation type="journal article" date="2024" name="Science">
        <title>Giant polyketide synthase enzymes in the biosynthesis of giant marine polyether toxins.</title>
        <authorList>
            <person name="Fallon T.R."/>
            <person name="Shende V.V."/>
            <person name="Wierzbicki I.H."/>
            <person name="Pendleton A.L."/>
            <person name="Watervoot N.F."/>
            <person name="Auber R.P."/>
            <person name="Gonzalez D.J."/>
            <person name="Wisecaver J.H."/>
            <person name="Moore B.S."/>
        </authorList>
    </citation>
    <scope>NUCLEOTIDE SEQUENCE [LARGE SCALE GENOMIC DNA]</scope>
    <source>
        <strain evidence="1 2">12B1</strain>
    </source>
</reference>
<name>A0AB34IMR7_PRYPA</name>
<accession>A0AB34IMR7</accession>
<proteinExistence type="predicted"/>
<dbReference type="PANTHER" id="PTHR43264:SF1">
    <property type="entry name" value="INOSINE_URIDINE-PREFERRING NUCLEOSIDE HYDROLASE DOMAIN-CONTAINING PROTEIN"/>
    <property type="match status" value="1"/>
</dbReference>
<protein>
    <recommendedName>
        <fullName evidence="3">Inosine/uridine-preferring nucleoside hydrolase domain-containing protein</fullName>
    </recommendedName>
</protein>
<organism evidence="1 2">
    <name type="scientific">Prymnesium parvum</name>
    <name type="common">Toxic golden alga</name>
    <dbReference type="NCBI Taxonomy" id="97485"/>
    <lineage>
        <taxon>Eukaryota</taxon>
        <taxon>Haptista</taxon>
        <taxon>Haptophyta</taxon>
        <taxon>Prymnesiophyceae</taxon>
        <taxon>Prymnesiales</taxon>
        <taxon>Prymnesiaceae</taxon>
        <taxon>Prymnesium</taxon>
    </lineage>
</organism>